<protein>
    <recommendedName>
        <fullName evidence="1">Spermatogenesis-associated protein 20-like TRX domain-containing protein</fullName>
    </recommendedName>
</protein>
<reference evidence="2 3" key="1">
    <citation type="submission" date="2020-07" db="EMBL/GenBank/DDBJ databases">
        <title>Genomic Encyclopedia of Type Strains, Phase IV (KMG-V): Genome sequencing to study the core and pangenomes of soil and plant-associated prokaryotes.</title>
        <authorList>
            <person name="Whitman W."/>
        </authorList>
    </citation>
    <scope>NUCLEOTIDE SEQUENCE [LARGE SCALE GENOMIC DNA]</scope>
    <source>
        <strain evidence="2 3">RH2WT43</strain>
    </source>
</reference>
<dbReference type="InterPro" id="IPR008928">
    <property type="entry name" value="6-hairpin_glycosidase_sf"/>
</dbReference>
<dbReference type="EMBL" id="JACGXL010000003">
    <property type="protein sequence ID" value="MBA8888253.1"/>
    <property type="molecule type" value="Genomic_DNA"/>
</dbReference>
<gene>
    <name evidence="2" type="ORF">FHW12_002477</name>
</gene>
<dbReference type="PANTHER" id="PTHR42899">
    <property type="entry name" value="SPERMATOGENESIS-ASSOCIATED PROTEIN 20"/>
    <property type="match status" value="1"/>
</dbReference>
<dbReference type="RefSeq" id="WP_182531302.1">
    <property type="nucleotide sequence ID" value="NZ_JACGXL010000003.1"/>
</dbReference>
<organism evidence="2 3">
    <name type="scientific">Dokdonella fugitiva</name>
    <dbReference type="NCBI Taxonomy" id="328517"/>
    <lineage>
        <taxon>Bacteria</taxon>
        <taxon>Pseudomonadati</taxon>
        <taxon>Pseudomonadota</taxon>
        <taxon>Gammaproteobacteria</taxon>
        <taxon>Lysobacterales</taxon>
        <taxon>Rhodanobacteraceae</taxon>
        <taxon>Dokdonella</taxon>
    </lineage>
</organism>
<comment type="caution">
    <text evidence="2">The sequence shown here is derived from an EMBL/GenBank/DDBJ whole genome shotgun (WGS) entry which is preliminary data.</text>
</comment>
<dbReference type="CDD" id="cd02955">
    <property type="entry name" value="SSP411"/>
    <property type="match status" value="1"/>
</dbReference>
<dbReference type="PIRSF" id="PIRSF006402">
    <property type="entry name" value="UCP006402_thioredoxin"/>
    <property type="match status" value="1"/>
</dbReference>
<dbReference type="InterPro" id="IPR036249">
    <property type="entry name" value="Thioredoxin-like_sf"/>
</dbReference>
<name>A0A839EZZ8_9GAMM</name>
<dbReference type="Pfam" id="PF03190">
    <property type="entry name" value="Thioredox_DsbH"/>
    <property type="match status" value="1"/>
</dbReference>
<keyword evidence="3" id="KW-1185">Reference proteome</keyword>
<proteinExistence type="predicted"/>
<dbReference type="Gene3D" id="3.40.30.10">
    <property type="entry name" value="Glutaredoxin"/>
    <property type="match status" value="1"/>
</dbReference>
<dbReference type="InterPro" id="IPR004879">
    <property type="entry name" value="Ssp411-like_TRX"/>
</dbReference>
<feature type="domain" description="Spermatogenesis-associated protein 20-like TRX" evidence="1">
    <location>
        <begin position="3"/>
        <end position="165"/>
    </location>
</feature>
<sequence>MSNRLADETSPYLRQHAHNPVDWWPWCDEALATARRERKPILLSIGYAACHWCHVMAHESFEDEATAALMNALYVNIKVDREERPDIDKVYQLAHQALARRGGGWPLTMFLGADDLVPFYAGTYFPEMPRHGMPAFAQVLRAVRAWHDDKPDEVRAQNGALARFLAEHGRETTHAGMLDDAPARDALARIARGFDRDNGGHLGGPKFPHASEIEWLLAQGADAREMAHRTLAGMAERGLTDHLGGGFFRYCVDERWEIPHFEKMLYDNAQLLPQYARAARVFGEPAFAHAASACARWLERELQAPEGGLWSSYDADSEGEEGRYYVWHRDDVRAALDAAEYAVVEPLYGLDRAPNFEGHAWHLVMKRPVVDIATALGLGVGEVAARRATAEAKLLAVRERRVRPGLDDKILTAWNALAIAGAARAARDVADAPLLAAAERALDFLHANAWIDGRLYACHASGRARFAAYLDDHAFLLDALVAMLQLRWRERDLAWAIALADALLARFEDREQGGFWFTAHDAEPLPQRPKPFIDESLPAGNGVAARALLALGHLVGEPRWIDATERCLRAAWPTLAELPHACCSLLLALGDHLEPRTIVVLRATDDEATHWCTAIEHARTTGTALWRIPPAVTLPGVLAQQSHAPGGVAYVCRGLRCLPPVTDPAALVAHLA</sequence>
<dbReference type="SUPFAM" id="SSF52833">
    <property type="entry name" value="Thioredoxin-like"/>
    <property type="match status" value="1"/>
</dbReference>
<dbReference type="GO" id="GO:0005975">
    <property type="term" value="P:carbohydrate metabolic process"/>
    <property type="evidence" value="ECO:0007669"/>
    <property type="project" value="InterPro"/>
</dbReference>
<dbReference type="SUPFAM" id="SSF48208">
    <property type="entry name" value="Six-hairpin glycosidases"/>
    <property type="match status" value="1"/>
</dbReference>
<dbReference type="InterPro" id="IPR012341">
    <property type="entry name" value="6hp_glycosidase-like_sf"/>
</dbReference>
<dbReference type="PANTHER" id="PTHR42899:SF1">
    <property type="entry name" value="SPERMATOGENESIS-ASSOCIATED PROTEIN 20"/>
    <property type="match status" value="1"/>
</dbReference>
<accession>A0A839EZZ8</accession>
<evidence type="ECO:0000313" key="3">
    <source>
        <dbReference type="Proteomes" id="UP000550401"/>
    </source>
</evidence>
<evidence type="ECO:0000313" key="2">
    <source>
        <dbReference type="EMBL" id="MBA8888253.1"/>
    </source>
</evidence>
<dbReference type="Proteomes" id="UP000550401">
    <property type="component" value="Unassembled WGS sequence"/>
</dbReference>
<dbReference type="Gene3D" id="1.50.10.10">
    <property type="match status" value="1"/>
</dbReference>
<dbReference type="AlphaFoldDB" id="A0A839EZZ8"/>
<evidence type="ECO:0000259" key="1">
    <source>
        <dbReference type="Pfam" id="PF03190"/>
    </source>
</evidence>
<dbReference type="InterPro" id="IPR024705">
    <property type="entry name" value="Ssp411"/>
</dbReference>